<sequence>MTTYPHLNTFHPQMMHYGVCTNEPFQFTDIQSVNNAIENSLYARRRSSTWPTVVLEDGTENEVSIQNDIVIKTEPNLDPDGYLMDSPLQDCIISPDQSPEMDCNDLSQPQNFQVSSTQCSSHKSKNKNVWGDMSYADLITKAILSSPNQRLTLAEIYAWIVDNVHYFADKKDTSSTSGWKNSIRHNLSLHNKFKRIPNETSGKSSWWTINPDKTGTKTRRGPNSSSPRPSTPKLGRKELGKETPTMKRKERKKSRSRRGSEGAINFSNLDCSPQSPLIGGIALTRTNSSDVYSGDSQASTPMTSPIMKQRSGSFGNMLSPHSPRLGTPFATTTSTWNPSPHNEVNYGPTSPKCRLRSNSHPAESTLIHTISPNVRKSSESRPNCAHSLGYTNPDTISDISHCSANIQAPWTSPLNSPLPLTPHQIGLIPDQRGRSSSLTMNLSPPYVDINEAVKPAYYHPPVVPRERARSFTTTHHSVHYEPMQAYQEPTQELHNPFLHSVTHQHQQLQPPAYSEYKRMSVLHTFSDPYGRRSTCNSTVVQQHKTPPLSAGPLQSQYLRPKTFFSEYEIEHKILDTQHPRVQDLKRESVGELPTSSSPSCFQLNSCQGQHFERSYSQPQQQTNCPTVKEEHSFFIKSSSCQHAAADNRFQVQQFDLNSLQPTLLGDQVSINAIEKDVNFEMLDNQLRIQT</sequence>
<keyword evidence="6" id="KW-0539">Nucleus</keyword>
<dbReference type="InterPro" id="IPR036388">
    <property type="entry name" value="WH-like_DNA-bd_sf"/>
</dbReference>
<protein>
    <submittedName>
        <fullName evidence="9">Forkhead box protein O</fullName>
    </submittedName>
</protein>
<dbReference type="PROSITE" id="PS00658">
    <property type="entry name" value="FORK_HEAD_2"/>
    <property type="match status" value="1"/>
</dbReference>
<dbReference type="Pfam" id="PF00250">
    <property type="entry name" value="Forkhead"/>
    <property type="match status" value="1"/>
</dbReference>
<keyword evidence="2" id="KW-0963">Cytoplasm</keyword>
<name>A0AAV7JJL4_9METZ</name>
<evidence type="ECO:0000313" key="10">
    <source>
        <dbReference type="Proteomes" id="UP001165289"/>
    </source>
</evidence>
<evidence type="ECO:0000256" key="4">
    <source>
        <dbReference type="ARBA" id="ARBA00023125"/>
    </source>
</evidence>
<evidence type="ECO:0000256" key="1">
    <source>
        <dbReference type="ARBA" id="ARBA00004496"/>
    </source>
</evidence>
<evidence type="ECO:0000256" key="2">
    <source>
        <dbReference type="ARBA" id="ARBA00022490"/>
    </source>
</evidence>
<dbReference type="SUPFAM" id="SSF46785">
    <property type="entry name" value="Winged helix' DNA-binding domain"/>
    <property type="match status" value="1"/>
</dbReference>
<feature type="domain" description="Fork-head" evidence="8">
    <location>
        <begin position="130"/>
        <end position="228"/>
    </location>
</feature>
<feature type="compositionally biased region" description="Basic and acidic residues" evidence="7">
    <location>
        <begin position="235"/>
        <end position="247"/>
    </location>
</feature>
<dbReference type="InterPro" id="IPR036390">
    <property type="entry name" value="WH_DNA-bd_sf"/>
</dbReference>
<gene>
    <name evidence="9" type="ORF">LOD99_6831</name>
</gene>
<comment type="subcellular location">
    <subcellularLocation>
        <location evidence="1">Cytoplasm</location>
    </subcellularLocation>
    <subcellularLocation>
        <location evidence="6">Nucleus</location>
    </subcellularLocation>
</comment>
<evidence type="ECO:0000259" key="8">
    <source>
        <dbReference type="PROSITE" id="PS50039"/>
    </source>
</evidence>
<accession>A0AAV7JJL4</accession>
<proteinExistence type="predicted"/>
<keyword evidence="5" id="KW-0804">Transcription</keyword>
<keyword evidence="4 6" id="KW-0238">DNA-binding</keyword>
<dbReference type="EMBL" id="JAKMXF010000322">
    <property type="protein sequence ID" value="KAI6649110.1"/>
    <property type="molecule type" value="Genomic_DNA"/>
</dbReference>
<dbReference type="GO" id="GO:0043565">
    <property type="term" value="F:sequence-specific DNA binding"/>
    <property type="evidence" value="ECO:0007669"/>
    <property type="project" value="InterPro"/>
</dbReference>
<keyword evidence="10" id="KW-1185">Reference proteome</keyword>
<dbReference type="GO" id="GO:0003700">
    <property type="term" value="F:DNA-binding transcription factor activity"/>
    <property type="evidence" value="ECO:0007669"/>
    <property type="project" value="InterPro"/>
</dbReference>
<dbReference type="PROSITE" id="PS50039">
    <property type="entry name" value="FORK_HEAD_3"/>
    <property type="match status" value="1"/>
</dbReference>
<dbReference type="Proteomes" id="UP001165289">
    <property type="component" value="Unassembled WGS sequence"/>
</dbReference>
<dbReference type="GO" id="GO:0005737">
    <property type="term" value="C:cytoplasm"/>
    <property type="evidence" value="ECO:0007669"/>
    <property type="project" value="UniProtKB-SubCell"/>
</dbReference>
<comment type="caution">
    <text evidence="9">The sequence shown here is derived from an EMBL/GenBank/DDBJ whole genome shotgun (WGS) entry which is preliminary data.</text>
</comment>
<reference evidence="9 10" key="1">
    <citation type="journal article" date="2023" name="BMC Biol.">
        <title>The compact genome of the sponge Oopsacas minuta (Hexactinellida) is lacking key metazoan core genes.</title>
        <authorList>
            <person name="Santini S."/>
            <person name="Schenkelaars Q."/>
            <person name="Jourda C."/>
            <person name="Duchesne M."/>
            <person name="Belahbib H."/>
            <person name="Rocher C."/>
            <person name="Selva M."/>
            <person name="Riesgo A."/>
            <person name="Vervoort M."/>
            <person name="Leys S.P."/>
            <person name="Kodjabachian L."/>
            <person name="Le Bivic A."/>
            <person name="Borchiellini C."/>
            <person name="Claverie J.M."/>
            <person name="Renard E."/>
        </authorList>
    </citation>
    <scope>NUCLEOTIDE SEQUENCE [LARGE SCALE GENOMIC DNA]</scope>
    <source>
        <strain evidence="9">SPO-2</strain>
    </source>
</reference>
<dbReference type="AlphaFoldDB" id="A0AAV7JJL4"/>
<dbReference type="GO" id="GO:0005634">
    <property type="term" value="C:nucleus"/>
    <property type="evidence" value="ECO:0007669"/>
    <property type="project" value="UniProtKB-SubCell"/>
</dbReference>
<keyword evidence="3" id="KW-0805">Transcription regulation</keyword>
<dbReference type="Gene3D" id="1.10.10.10">
    <property type="entry name" value="Winged helix-like DNA-binding domain superfamily/Winged helix DNA-binding domain"/>
    <property type="match status" value="1"/>
</dbReference>
<evidence type="ECO:0000256" key="5">
    <source>
        <dbReference type="ARBA" id="ARBA00023163"/>
    </source>
</evidence>
<feature type="region of interest" description="Disordered" evidence="7">
    <location>
        <begin position="194"/>
        <end position="271"/>
    </location>
</feature>
<organism evidence="9 10">
    <name type="scientific">Oopsacas minuta</name>
    <dbReference type="NCBI Taxonomy" id="111878"/>
    <lineage>
        <taxon>Eukaryota</taxon>
        <taxon>Metazoa</taxon>
        <taxon>Porifera</taxon>
        <taxon>Hexactinellida</taxon>
        <taxon>Hexasterophora</taxon>
        <taxon>Lyssacinosida</taxon>
        <taxon>Leucopsacidae</taxon>
        <taxon>Oopsacas</taxon>
    </lineage>
</organism>
<evidence type="ECO:0000313" key="9">
    <source>
        <dbReference type="EMBL" id="KAI6649110.1"/>
    </source>
</evidence>
<dbReference type="InterPro" id="IPR001766">
    <property type="entry name" value="Fork_head_dom"/>
</dbReference>
<dbReference type="SMART" id="SM00339">
    <property type="entry name" value="FH"/>
    <property type="match status" value="1"/>
</dbReference>
<feature type="compositionally biased region" description="Polar residues" evidence="7">
    <location>
        <begin position="198"/>
        <end position="213"/>
    </location>
</feature>
<evidence type="ECO:0000256" key="6">
    <source>
        <dbReference type="PROSITE-ProRule" id="PRU00089"/>
    </source>
</evidence>
<evidence type="ECO:0000256" key="3">
    <source>
        <dbReference type="ARBA" id="ARBA00023015"/>
    </source>
</evidence>
<feature type="DNA-binding region" description="Fork-head" evidence="6">
    <location>
        <begin position="130"/>
        <end position="228"/>
    </location>
</feature>
<evidence type="ECO:0000256" key="7">
    <source>
        <dbReference type="SAM" id="MobiDB-lite"/>
    </source>
</evidence>
<dbReference type="InterPro" id="IPR030456">
    <property type="entry name" value="TF_fork_head_CS_2"/>
</dbReference>
<dbReference type="PANTHER" id="PTHR45767">
    <property type="entry name" value="FORKHEAD BOX PROTEIN O"/>
    <property type="match status" value="1"/>
</dbReference>
<feature type="compositionally biased region" description="Basic residues" evidence="7">
    <location>
        <begin position="248"/>
        <end position="257"/>
    </location>
</feature>
<feature type="compositionally biased region" description="Low complexity" evidence="7">
    <location>
        <begin position="221"/>
        <end position="232"/>
    </location>
</feature>
<dbReference type="PRINTS" id="PR00053">
    <property type="entry name" value="FORKHEAD"/>
</dbReference>
<dbReference type="CDD" id="cd20032">
    <property type="entry name" value="FH_FOXO"/>
    <property type="match status" value="1"/>
</dbReference>